<dbReference type="InterPro" id="IPR054353">
    <property type="entry name" value="IstA-like_C"/>
</dbReference>
<dbReference type="InterPro" id="IPR036397">
    <property type="entry name" value="RNaseH_sf"/>
</dbReference>
<feature type="domain" description="Integrase catalytic" evidence="2">
    <location>
        <begin position="138"/>
        <end position="317"/>
    </location>
</feature>
<dbReference type="PANTHER" id="PTHR35004">
    <property type="entry name" value="TRANSPOSASE RV3428C-RELATED"/>
    <property type="match status" value="1"/>
</dbReference>
<dbReference type="PANTHER" id="PTHR35004:SF8">
    <property type="entry name" value="TRANSPOSASE RV3428C-RELATED"/>
    <property type="match status" value="1"/>
</dbReference>
<dbReference type="SUPFAM" id="SSF53098">
    <property type="entry name" value="Ribonuclease H-like"/>
    <property type="match status" value="1"/>
</dbReference>
<dbReference type="InterPro" id="IPR012337">
    <property type="entry name" value="RNaseH-like_sf"/>
</dbReference>
<dbReference type="Gene3D" id="3.30.420.10">
    <property type="entry name" value="Ribonuclease H-like superfamily/Ribonuclease H"/>
    <property type="match status" value="1"/>
</dbReference>
<dbReference type="Pfam" id="PF22483">
    <property type="entry name" value="Mu-transpos_C_2"/>
    <property type="match status" value="1"/>
</dbReference>
<accession>A0A3A8HRC3</accession>
<name>A0A3A8HRC3_9BACT</name>
<comment type="caution">
    <text evidence="3">The sequence shown here is derived from an EMBL/GenBank/DDBJ whole genome shotgun (WGS) entry which is preliminary data.</text>
</comment>
<evidence type="ECO:0000256" key="1">
    <source>
        <dbReference type="ARBA" id="ARBA00009277"/>
    </source>
</evidence>
<proteinExistence type="inferred from homology"/>
<dbReference type="GO" id="GO:0003676">
    <property type="term" value="F:nucleic acid binding"/>
    <property type="evidence" value="ECO:0007669"/>
    <property type="project" value="InterPro"/>
</dbReference>
<dbReference type="InterPro" id="IPR001584">
    <property type="entry name" value="Integrase_cat-core"/>
</dbReference>
<reference evidence="4" key="1">
    <citation type="submission" date="2018-09" db="EMBL/GenBank/DDBJ databases">
        <authorList>
            <person name="Livingstone P.G."/>
            <person name="Whitworth D.E."/>
        </authorList>
    </citation>
    <scope>NUCLEOTIDE SEQUENCE [LARGE SCALE GENOMIC DNA]</scope>
    <source>
        <strain evidence="4">CA054A</strain>
    </source>
</reference>
<sequence>MDRLQELVRLHRLGTPARQVARVLRMGVDVERNYRRVLEAAGLLRGDAQVLPELEVLKAAVLAVRPAAPPVPQQTSSLEAHRAQVEAWVAKGLQPQAIFTRLQMEAGMPVGSLSAVKRLVGSVRRAQGVSEEDVAIPVETAPGEVAQVDFGEVGRLYDADTGALRRAWVFVMVLGYSRHLFATLVFDQRVETWLRCHEAAFAYFGGVPHCLVPDNLKAAVVRAAFGVDGERALQRSYRALARHYGFIVDPAPPRAPEKKGKVEAGVRYVKGNFFAGRAAEDARECEAALQRWLRDVASVRVHGTTGRQPRLLFQQAEAAALRALPAAAWAPEVWHEARVHRDAHVMYGRRLYSVPWRLIGQRVWLCITAHDVRVYAQDERVATHPLRGEGHRSTVEAHLPEARAALRHSSRSHWETRAARLGPHTEAYVRAVFDADDVLSQLRCVQAMVVHLEGFPRERAEAACQRALHFGNLRYQGLKDLLRRGLDLQPLPQDGHLAIATPAASPAPPAPRYARDVRTLLLR</sequence>
<protein>
    <submittedName>
        <fullName evidence="3">IS21 family transposase</fullName>
    </submittedName>
</protein>
<gene>
    <name evidence="3" type="ORF">D7V88_37105</name>
</gene>
<dbReference type="OrthoDB" id="9798623at2"/>
<dbReference type="PROSITE" id="PS50994">
    <property type="entry name" value="INTEGRASE"/>
    <property type="match status" value="1"/>
</dbReference>
<comment type="similarity">
    <text evidence="1">Belongs to the transposase IS21/IS408/IS1162 family.</text>
</comment>
<organism evidence="3 4">
    <name type="scientific">Corallococcus terminator</name>
    <dbReference type="NCBI Taxonomy" id="2316733"/>
    <lineage>
        <taxon>Bacteria</taxon>
        <taxon>Pseudomonadati</taxon>
        <taxon>Myxococcota</taxon>
        <taxon>Myxococcia</taxon>
        <taxon>Myxococcales</taxon>
        <taxon>Cystobacterineae</taxon>
        <taxon>Myxococcaceae</taxon>
        <taxon>Corallococcus</taxon>
    </lineage>
</organism>
<evidence type="ECO:0000313" key="3">
    <source>
        <dbReference type="EMBL" id="RKG73068.1"/>
    </source>
</evidence>
<dbReference type="EMBL" id="RAVZ01000431">
    <property type="protein sequence ID" value="RKG73068.1"/>
    <property type="molecule type" value="Genomic_DNA"/>
</dbReference>
<dbReference type="NCBIfam" id="NF033546">
    <property type="entry name" value="transpos_IS21"/>
    <property type="match status" value="1"/>
</dbReference>
<dbReference type="AlphaFoldDB" id="A0A3A8HRC3"/>
<dbReference type="GO" id="GO:0015074">
    <property type="term" value="P:DNA integration"/>
    <property type="evidence" value="ECO:0007669"/>
    <property type="project" value="InterPro"/>
</dbReference>
<dbReference type="Proteomes" id="UP000268094">
    <property type="component" value="Unassembled WGS sequence"/>
</dbReference>
<evidence type="ECO:0000259" key="2">
    <source>
        <dbReference type="PROSITE" id="PS50994"/>
    </source>
</evidence>
<evidence type="ECO:0000313" key="4">
    <source>
        <dbReference type="Proteomes" id="UP000268094"/>
    </source>
</evidence>
<keyword evidence="4" id="KW-1185">Reference proteome</keyword>
<dbReference type="Pfam" id="PF00665">
    <property type="entry name" value="rve"/>
    <property type="match status" value="1"/>
</dbReference>